<dbReference type="RefSeq" id="WP_172677618.1">
    <property type="nucleotide sequence ID" value="NZ_BSWF01000008.1"/>
</dbReference>
<evidence type="ECO:0000313" key="1">
    <source>
        <dbReference type="EMBL" id="MBN3107492.1"/>
    </source>
</evidence>
<reference evidence="2 3" key="2">
    <citation type="submission" date="2020-11" db="EMBL/GenBank/DDBJ databases">
        <title>Complete genome sequence of Pectobacterium brasiliense strain F126.</title>
        <authorList>
            <person name="Miroshnikov K."/>
            <person name="Vo T.N.H."/>
            <person name="Khodykina M.V."/>
            <person name="Kabanova A.P."/>
            <person name="Shneider M."/>
            <person name="Korzhenkov A."/>
            <person name="Toschakov S.V."/>
            <person name="Miroshnikov K.A."/>
            <person name="Ignatov A.N."/>
            <person name="Mikhailova Y.V."/>
            <person name="Shelenkov A."/>
            <person name="Yanushevich Y.G."/>
            <person name="Evseev P.V."/>
        </authorList>
    </citation>
    <scope>NUCLEOTIDE SEQUENCE [LARGE SCALE GENOMIC DNA]</scope>
    <source>
        <strain evidence="2 3">F126</strain>
    </source>
</reference>
<evidence type="ECO:0000313" key="3">
    <source>
        <dbReference type="Proteomes" id="UP000269351"/>
    </source>
</evidence>
<dbReference type="AlphaFoldDB" id="A0A3S0ZKJ9"/>
<sequence>MAISLYYTARRKKSLSPQEISAVKEIVQRHSVNEHIEKYLTTGDGINWESFNFTLNAKIGNVFRKGIVFSGSTKLPDSNEEATWIGVQHWCQCLSEIRAALTHCEWHVAVDDHSIPWDAEAKAYDPTR</sequence>
<gene>
    <name evidence="2" type="ORF">F126LOC_021285</name>
    <name evidence="1" type="ORF">H4F48_15610</name>
</gene>
<organism evidence="2 3">
    <name type="scientific">Pectobacterium brasiliense</name>
    <dbReference type="NCBI Taxonomy" id="180957"/>
    <lineage>
        <taxon>Bacteria</taxon>
        <taxon>Pseudomonadati</taxon>
        <taxon>Pseudomonadota</taxon>
        <taxon>Gammaproteobacteria</taxon>
        <taxon>Enterobacterales</taxon>
        <taxon>Pectobacteriaceae</taxon>
        <taxon>Pectobacterium</taxon>
    </lineage>
</organism>
<proteinExistence type="predicted"/>
<evidence type="ECO:0000313" key="4">
    <source>
        <dbReference type="Proteomes" id="UP000762586"/>
    </source>
</evidence>
<dbReference type="EMBL" id="JACGET010000018">
    <property type="protein sequence ID" value="MBN3107492.1"/>
    <property type="molecule type" value="Genomic_DNA"/>
</dbReference>
<keyword evidence="4" id="KW-1185">Reference proteome</keyword>
<evidence type="ECO:0000313" key="2">
    <source>
        <dbReference type="EMBL" id="QPK24094.1"/>
    </source>
</evidence>
<reference evidence="1 4" key="1">
    <citation type="submission" date="2020-07" db="EMBL/GenBank/DDBJ databases">
        <title>A pangenomic view of the genus Pectobacterium provides insights into genome organization, phylogeny, and virulence.</title>
        <authorList>
            <person name="Jonkheer E."/>
            <person name="Brankovics B."/>
            <person name="Houwers I."/>
            <person name="Van Der Wolf J."/>
            <person name="Bonants P."/>
            <person name="Vreeburg R."/>
            <person name="Bollema R."/>
            <person name="De Haan J."/>
            <person name="Berke L."/>
            <person name="De Ridder D."/>
            <person name="Smit S."/>
            <person name="Van Der Lee T.A.J."/>
        </authorList>
    </citation>
    <scope>NUCLEOTIDE SEQUENCE [LARGE SCALE GENOMIC DNA]</scope>
    <source>
        <strain evidence="1 4">NAK:384</strain>
    </source>
</reference>
<protein>
    <submittedName>
        <fullName evidence="2">Uncharacterized protein</fullName>
    </submittedName>
</protein>
<dbReference type="EMBL" id="CP065031">
    <property type="protein sequence ID" value="QPK24094.1"/>
    <property type="molecule type" value="Genomic_DNA"/>
</dbReference>
<dbReference type="Proteomes" id="UP000269351">
    <property type="component" value="Chromosome"/>
</dbReference>
<accession>A0A3S0ZKJ9</accession>
<dbReference type="Proteomes" id="UP000762586">
    <property type="component" value="Unassembled WGS sequence"/>
</dbReference>
<name>A0A3S0ZKJ9_9GAMM</name>